<dbReference type="Proteomes" id="UP000519225">
    <property type="component" value="Unassembled WGS sequence"/>
</dbReference>
<dbReference type="PANTHER" id="PTHR10151">
    <property type="entry name" value="ECTONUCLEOTIDE PYROPHOSPHATASE/PHOSPHODIESTERASE"/>
    <property type="match status" value="1"/>
</dbReference>
<dbReference type="InterPro" id="IPR017850">
    <property type="entry name" value="Alkaline_phosphatase_core_sf"/>
</dbReference>
<feature type="chain" id="PRO_5029653917" evidence="1">
    <location>
        <begin position="18"/>
        <end position="424"/>
    </location>
</feature>
<gene>
    <name evidence="2" type="primary">Enpp7</name>
    <name evidence="2" type="ORF">PLUSOC_R08473</name>
</gene>
<evidence type="ECO:0000313" key="3">
    <source>
        <dbReference type="Proteomes" id="UP000519225"/>
    </source>
</evidence>
<comment type="caution">
    <text evidence="2">The sequence shown here is derived from an EMBL/GenBank/DDBJ whole genome shotgun (WGS) entry which is preliminary data.</text>
</comment>
<keyword evidence="3" id="KW-1185">Reference proteome</keyword>
<organism evidence="2 3">
    <name type="scientific">Pluvianellus socialis</name>
    <name type="common">Magellanic plover</name>
    <dbReference type="NCBI Taxonomy" id="227228"/>
    <lineage>
        <taxon>Eukaryota</taxon>
        <taxon>Metazoa</taxon>
        <taxon>Chordata</taxon>
        <taxon>Craniata</taxon>
        <taxon>Vertebrata</taxon>
        <taxon>Euteleostomi</taxon>
        <taxon>Archelosauria</taxon>
        <taxon>Archosauria</taxon>
        <taxon>Dinosauria</taxon>
        <taxon>Saurischia</taxon>
        <taxon>Theropoda</taxon>
        <taxon>Coelurosauria</taxon>
        <taxon>Aves</taxon>
        <taxon>Neognathae</taxon>
        <taxon>Neoaves</taxon>
        <taxon>Charadriiformes</taxon>
        <taxon>Charadriidae</taxon>
        <taxon>Pluvianellus</taxon>
    </lineage>
</organism>
<dbReference type="Pfam" id="PF01663">
    <property type="entry name" value="Phosphodiest"/>
    <property type="match status" value="1"/>
</dbReference>
<dbReference type="CDD" id="cd16018">
    <property type="entry name" value="Enpp"/>
    <property type="match status" value="1"/>
</dbReference>
<feature type="signal peptide" evidence="1">
    <location>
        <begin position="1"/>
        <end position="17"/>
    </location>
</feature>
<evidence type="ECO:0000313" key="2">
    <source>
        <dbReference type="EMBL" id="NXT59260.1"/>
    </source>
</evidence>
<reference evidence="2 3" key="1">
    <citation type="submission" date="2019-09" db="EMBL/GenBank/DDBJ databases">
        <title>Bird 10,000 Genomes (B10K) Project - Family phase.</title>
        <authorList>
            <person name="Zhang G."/>
        </authorList>
    </citation>
    <scope>NUCLEOTIDE SEQUENCE [LARGE SCALE GENOMIC DNA]</scope>
    <source>
        <strain evidence="2">B10K-DU-012-14</strain>
        <tissue evidence="2">Blood</tissue>
    </source>
</reference>
<dbReference type="EMBL" id="VZTS01034354">
    <property type="protein sequence ID" value="NXT59260.1"/>
    <property type="molecule type" value="Genomic_DNA"/>
</dbReference>
<sequence>MFTSLGFVFAALSLASCTPVQQVSSRSKVLLVSFDGFRWNYDEDVDTPNLDAMAAEGVKARYMTPAFITITSPCHFTLLTGEYLENHGVIHNMWFNTSTGQRLSYYSTQGVDSWWDNGSLPIWITAQRQATSSGEFTRCLHKQGLKTGSVYFPGGKAKYQGEEVYMKLVEPAVFNYSNETNWRNNIDTVMEWFTVKDLDFIALYFGEPDSTGHKYGPESTQRKNMIEQVDRTIGYLRQRIRESGLESNLNLIITSDHGMETVIKTNEIHIRAIKNFTFKDIQFQLLDYGPNGLLVPKEGKLEHVYSVLKSAHPKLHVYKKEEFPRRFHYANHSRITPLLLYGDPGYVIHGIFKVQFNKGEHGFDNEDMNMKTIFRAVGPAFKQGLIVEPFESVNVYALLCELLGIVPEPHDGSLETMKPMLRES</sequence>
<dbReference type="PANTHER" id="PTHR10151:SF63">
    <property type="entry name" value="ECTONUCLEOTIDE PYROPHOSPHATASE_PHOSPHODIESTERASE FAMILY MEMBER 7"/>
    <property type="match status" value="1"/>
</dbReference>
<dbReference type="Gene3D" id="3.30.1360.180">
    <property type="match status" value="1"/>
</dbReference>
<proteinExistence type="predicted"/>
<evidence type="ECO:0000256" key="1">
    <source>
        <dbReference type="SAM" id="SignalP"/>
    </source>
</evidence>
<feature type="non-terminal residue" evidence="2">
    <location>
        <position position="1"/>
    </location>
</feature>
<dbReference type="AlphaFoldDB" id="A0A7L3DW08"/>
<protein>
    <submittedName>
        <fullName evidence="2">ENPP7 phosphodiesterase</fullName>
    </submittedName>
</protein>
<name>A0A7L3DW08_PLUSO</name>
<keyword evidence="1" id="KW-0732">Signal</keyword>
<dbReference type="SUPFAM" id="SSF53649">
    <property type="entry name" value="Alkaline phosphatase-like"/>
    <property type="match status" value="1"/>
</dbReference>
<dbReference type="Gene3D" id="3.40.720.10">
    <property type="entry name" value="Alkaline Phosphatase, subunit A"/>
    <property type="match status" value="1"/>
</dbReference>
<accession>A0A7L3DW08</accession>
<feature type="non-terminal residue" evidence="2">
    <location>
        <position position="424"/>
    </location>
</feature>
<dbReference type="InterPro" id="IPR002591">
    <property type="entry name" value="Phosphodiest/P_Trfase"/>
</dbReference>